<feature type="active site" description="Proton donor" evidence="5">
    <location>
        <position position="254"/>
    </location>
</feature>
<feature type="domain" description="D-isomer specific 2-hydroxyacid dehydrogenase NAD-binding" evidence="7">
    <location>
        <begin position="111"/>
        <end position="256"/>
    </location>
</feature>
<comment type="subcellular location">
    <subcellularLocation>
        <location evidence="5">Cytoplasm</location>
    </subcellularLocation>
</comment>
<dbReference type="RefSeq" id="WP_094787707.1">
    <property type="nucleotide sequence ID" value="NZ_NDXW01000001.1"/>
</dbReference>
<evidence type="ECO:0000256" key="4">
    <source>
        <dbReference type="ARBA" id="ARBA00023096"/>
    </source>
</evidence>
<evidence type="ECO:0000256" key="1">
    <source>
        <dbReference type="ARBA" id="ARBA00022490"/>
    </source>
</evidence>
<keyword evidence="3 5" id="KW-0520">NAD</keyword>
<comment type="caution">
    <text evidence="9">The sequence shown here is derived from an EMBL/GenBank/DDBJ whole genome shotgun (WGS) entry which is preliminary data.</text>
</comment>
<dbReference type="UniPathway" id="UPA00244">
    <property type="reaction ID" value="UER00310"/>
</dbReference>
<protein>
    <recommendedName>
        <fullName evidence="5">Erythronate-4-phosphate dehydrogenase</fullName>
        <ecNumber evidence="5">1.1.1.290</ecNumber>
    </recommendedName>
</protein>
<comment type="pathway">
    <text evidence="5">Cofactor biosynthesis; pyridoxine 5'-phosphate biosynthesis; pyridoxine 5'-phosphate from D-erythrose 4-phosphate: step 2/5.</text>
</comment>
<evidence type="ECO:0000313" key="10">
    <source>
        <dbReference type="Proteomes" id="UP000257039"/>
    </source>
</evidence>
<proteinExistence type="inferred from homology"/>
<dbReference type="EC" id="1.1.1.290" evidence="5"/>
<dbReference type="GO" id="GO:0008615">
    <property type="term" value="P:pyridoxine biosynthetic process"/>
    <property type="evidence" value="ECO:0007669"/>
    <property type="project" value="UniProtKB-UniRule"/>
</dbReference>
<evidence type="ECO:0000256" key="3">
    <source>
        <dbReference type="ARBA" id="ARBA00023027"/>
    </source>
</evidence>
<dbReference type="CDD" id="cd12158">
    <property type="entry name" value="ErythrP_dh"/>
    <property type="match status" value="1"/>
</dbReference>
<dbReference type="GO" id="GO:0046983">
    <property type="term" value="F:protein dimerization activity"/>
    <property type="evidence" value="ECO:0007669"/>
    <property type="project" value="InterPro"/>
</dbReference>
<dbReference type="GO" id="GO:0051287">
    <property type="term" value="F:NAD binding"/>
    <property type="evidence" value="ECO:0007669"/>
    <property type="project" value="InterPro"/>
</dbReference>
<dbReference type="GO" id="GO:0036001">
    <property type="term" value="P:'de novo' pyridoxal 5'-phosphate biosynthetic process"/>
    <property type="evidence" value="ECO:0007669"/>
    <property type="project" value="TreeGrafter"/>
</dbReference>
<evidence type="ECO:0000313" key="9">
    <source>
        <dbReference type="EMBL" id="RDH44585.1"/>
    </source>
</evidence>
<dbReference type="GO" id="GO:0033711">
    <property type="term" value="F:4-phosphoerythronate dehydrogenase activity"/>
    <property type="evidence" value="ECO:0007669"/>
    <property type="project" value="UniProtKB-EC"/>
</dbReference>
<evidence type="ECO:0000259" key="6">
    <source>
        <dbReference type="Pfam" id="PF00389"/>
    </source>
</evidence>
<feature type="binding site" evidence="5">
    <location>
        <position position="232"/>
    </location>
    <ligand>
        <name>NAD(+)</name>
        <dbReference type="ChEBI" id="CHEBI:57540"/>
    </ligand>
</feature>
<dbReference type="PANTHER" id="PTHR42938">
    <property type="entry name" value="FORMATE DEHYDROGENASE 1"/>
    <property type="match status" value="1"/>
</dbReference>
<dbReference type="AlphaFoldDB" id="A0A4P9VMG2"/>
<keyword evidence="4 5" id="KW-0664">Pyridoxine biosynthesis</keyword>
<dbReference type="Pfam" id="PF02826">
    <property type="entry name" value="2-Hacid_dh_C"/>
    <property type="match status" value="1"/>
</dbReference>
<dbReference type="Gene3D" id="3.30.1370.170">
    <property type="match status" value="1"/>
</dbReference>
<evidence type="ECO:0000259" key="7">
    <source>
        <dbReference type="Pfam" id="PF02826"/>
    </source>
</evidence>
<feature type="binding site" evidence="5">
    <location>
        <position position="175"/>
    </location>
    <ligand>
        <name>NAD(+)</name>
        <dbReference type="ChEBI" id="CHEBI:57540"/>
    </ligand>
</feature>
<feature type="binding site" evidence="5">
    <location>
        <position position="66"/>
    </location>
    <ligand>
        <name>substrate</name>
    </ligand>
</feature>
<dbReference type="Gene3D" id="3.40.50.720">
    <property type="entry name" value="NAD(P)-binding Rossmann-like Domain"/>
    <property type="match status" value="2"/>
</dbReference>
<dbReference type="PROSITE" id="PS00065">
    <property type="entry name" value="D_2_HYDROXYACID_DH_1"/>
    <property type="match status" value="1"/>
</dbReference>
<sequence length="383" mass="41860">MKIVADENIPLLDAFFASFGDIIRLPGRAIAAEHVREADMLLVRSVTQVDAKLLQDSTVRFVGTATIGTDHIDEQFLSEKGIGFASAPGCNANAVVEYVLSALNVLAEQQDFDIRDKVVGIVGKGNVGGALHQVLQRLGVATCVCDPFLAESEPQGAYLDLPTLIAESDIISLHTPLTDSGPHPTHHLFNEHILRQLKPGTILINAGRGAVIDNEALLKLKHDGVNITVVLDVWEGEPALNIELLPYIELATPHIAGYSLDGKMQGTEMIYKAACRFFGLPTRIKLPGIAPMPVMKSISFAGNVPRQQAVSTAIRSLYDIRCDDVMLRRELGKSEVDVGNVFDSLRKNYRERREFKTLKIKLKNCPGDVVHAFKALGFKVVTH</sequence>
<evidence type="ECO:0000256" key="5">
    <source>
        <dbReference type="HAMAP-Rule" id="MF_01825"/>
    </source>
</evidence>
<feature type="binding site" evidence="5">
    <location>
        <position position="146"/>
    </location>
    <ligand>
        <name>NAD(+)</name>
        <dbReference type="ChEBI" id="CHEBI:57540"/>
    </ligand>
</feature>
<dbReference type="Proteomes" id="UP000257039">
    <property type="component" value="Unassembled WGS sequence"/>
</dbReference>
<feature type="binding site" evidence="5">
    <location>
        <position position="258"/>
    </location>
    <ligand>
        <name>substrate</name>
    </ligand>
</feature>
<comment type="catalytic activity">
    <reaction evidence="5">
        <text>4-phospho-D-erythronate + NAD(+) = (R)-3-hydroxy-2-oxo-4-phosphooxybutanoate + NADH + H(+)</text>
        <dbReference type="Rhea" id="RHEA:18829"/>
        <dbReference type="ChEBI" id="CHEBI:15378"/>
        <dbReference type="ChEBI" id="CHEBI:57540"/>
        <dbReference type="ChEBI" id="CHEBI:57945"/>
        <dbReference type="ChEBI" id="CHEBI:58538"/>
        <dbReference type="ChEBI" id="CHEBI:58766"/>
        <dbReference type="EC" id="1.1.1.290"/>
    </reaction>
</comment>
<comment type="similarity">
    <text evidence="5">Belongs to the D-isomer specific 2-hydroxyacid dehydrogenase family. PdxB subfamily.</text>
</comment>
<feature type="domain" description="Erythronate-4-phosphate dehydrogenase dimerisation" evidence="8">
    <location>
        <begin position="291"/>
        <end position="364"/>
    </location>
</feature>
<dbReference type="InterPro" id="IPR038251">
    <property type="entry name" value="PdxB_dimer_sf"/>
</dbReference>
<dbReference type="InterPro" id="IPR036291">
    <property type="entry name" value="NAD(P)-bd_dom_sf"/>
</dbReference>
<dbReference type="NCBIfam" id="NF001309">
    <property type="entry name" value="PRK00257.1"/>
    <property type="match status" value="1"/>
</dbReference>
<comment type="caution">
    <text evidence="5">Lacks conserved residue(s) required for the propagation of feature annotation.</text>
</comment>
<dbReference type="SUPFAM" id="SSF51735">
    <property type="entry name" value="NAD(P)-binding Rossmann-fold domains"/>
    <property type="match status" value="1"/>
</dbReference>
<evidence type="ECO:0000256" key="2">
    <source>
        <dbReference type="ARBA" id="ARBA00023002"/>
    </source>
</evidence>
<dbReference type="Pfam" id="PF00389">
    <property type="entry name" value="2-Hacid_dh"/>
    <property type="match status" value="1"/>
</dbReference>
<dbReference type="InterPro" id="IPR029752">
    <property type="entry name" value="D-isomer_DH_CS1"/>
</dbReference>
<comment type="subunit">
    <text evidence="5">Homodimer.</text>
</comment>
<feature type="binding site" evidence="5">
    <location>
        <position position="257"/>
    </location>
    <ligand>
        <name>NAD(+)</name>
        <dbReference type="ChEBI" id="CHEBI:57540"/>
    </ligand>
</feature>
<dbReference type="SUPFAM" id="SSF52283">
    <property type="entry name" value="Formate/glycerate dehydrogenase catalytic domain-like"/>
    <property type="match status" value="1"/>
</dbReference>
<evidence type="ECO:0000259" key="8">
    <source>
        <dbReference type="Pfam" id="PF11890"/>
    </source>
</evidence>
<keyword evidence="1 5" id="KW-0963">Cytoplasm</keyword>
<gene>
    <name evidence="5" type="primary">pdxB</name>
    <name evidence="9" type="ORF">B9G39_14720</name>
</gene>
<keyword evidence="2 5" id="KW-0560">Oxidoreductase</keyword>
<dbReference type="PROSITE" id="PS00671">
    <property type="entry name" value="D_2_HYDROXYACID_DH_3"/>
    <property type="match status" value="1"/>
</dbReference>
<dbReference type="HAMAP" id="MF_01825">
    <property type="entry name" value="PdxB"/>
    <property type="match status" value="1"/>
</dbReference>
<accession>A0A4P9VMG2</accession>
<feature type="binding site" evidence="5">
    <location>
        <position position="45"/>
    </location>
    <ligand>
        <name>substrate</name>
    </ligand>
</feature>
<organism evidence="9 10">
    <name type="scientific">Zooshikella ganghwensis</name>
    <dbReference type="NCBI Taxonomy" id="202772"/>
    <lineage>
        <taxon>Bacteria</taxon>
        <taxon>Pseudomonadati</taxon>
        <taxon>Pseudomonadota</taxon>
        <taxon>Gammaproteobacteria</taxon>
        <taxon>Oceanospirillales</taxon>
        <taxon>Zooshikellaceae</taxon>
        <taxon>Zooshikella</taxon>
    </lineage>
</organism>
<dbReference type="InterPro" id="IPR006139">
    <property type="entry name" value="D-isomer_2_OHA_DH_cat_dom"/>
</dbReference>
<dbReference type="EMBL" id="NDXW01000001">
    <property type="protein sequence ID" value="RDH44585.1"/>
    <property type="molecule type" value="Genomic_DNA"/>
</dbReference>
<feature type="active site" evidence="5">
    <location>
        <position position="237"/>
    </location>
</feature>
<dbReference type="GO" id="GO:0005829">
    <property type="term" value="C:cytosol"/>
    <property type="evidence" value="ECO:0007669"/>
    <property type="project" value="TreeGrafter"/>
</dbReference>
<feature type="domain" description="D-isomer specific 2-hydroxyacid dehydrogenase catalytic" evidence="6">
    <location>
        <begin position="31"/>
        <end position="257"/>
    </location>
</feature>
<dbReference type="PANTHER" id="PTHR42938:SF9">
    <property type="entry name" value="FORMATE DEHYDROGENASE 1"/>
    <property type="match status" value="1"/>
</dbReference>
<reference evidence="9 10" key="1">
    <citation type="submission" date="2017-04" db="EMBL/GenBank/DDBJ databases">
        <title>Draft genome sequence of Zooshikella ganghwensis VG4 isolated from Red Sea sediments.</title>
        <authorList>
            <person name="Rehman Z."/>
            <person name="Alam I."/>
            <person name="Kamau A."/>
            <person name="Bajic V."/>
            <person name="Leiknes T."/>
        </authorList>
    </citation>
    <scope>NUCLEOTIDE SEQUENCE [LARGE SCALE GENOMIC DNA]</scope>
    <source>
        <strain evidence="9 10">VG4</strain>
    </source>
</reference>
<keyword evidence="10" id="KW-1185">Reference proteome</keyword>
<dbReference type="InterPro" id="IPR024531">
    <property type="entry name" value="Erythronate-4-P_DHase_dimer"/>
</dbReference>
<dbReference type="InterPro" id="IPR020921">
    <property type="entry name" value="Erythronate-4-P_DHase"/>
</dbReference>
<dbReference type="InterPro" id="IPR006140">
    <property type="entry name" value="D-isomer_DH_NAD-bd"/>
</dbReference>
<name>A0A4P9VMG2_9GAMM</name>
<dbReference type="InterPro" id="IPR029753">
    <property type="entry name" value="D-isomer_DH_CS"/>
</dbReference>
<dbReference type="Pfam" id="PF11890">
    <property type="entry name" value="DUF3410"/>
    <property type="match status" value="1"/>
</dbReference>
<comment type="function">
    <text evidence="5">Catalyzes the oxidation of erythronate-4-phosphate to 3-hydroxy-2-oxo-4-phosphonooxybutanoate.</text>
</comment>
<feature type="active site" evidence="5">
    <location>
        <position position="208"/>
    </location>
</feature>